<dbReference type="EMBL" id="BMFC01000008">
    <property type="protein sequence ID" value="GGC10565.1"/>
    <property type="molecule type" value="Genomic_DNA"/>
</dbReference>
<evidence type="ECO:0000313" key="2">
    <source>
        <dbReference type="Proteomes" id="UP000645462"/>
    </source>
</evidence>
<keyword evidence="2" id="KW-1185">Reference proteome</keyword>
<accession>A0ABQ1KTJ5</accession>
<gene>
    <name evidence="1" type="ORF">GCM10011363_29070</name>
</gene>
<dbReference type="Proteomes" id="UP000645462">
    <property type="component" value="Unassembled WGS sequence"/>
</dbReference>
<reference evidence="2" key="1">
    <citation type="journal article" date="2019" name="Int. J. Syst. Evol. Microbiol.">
        <title>The Global Catalogue of Microorganisms (GCM) 10K type strain sequencing project: providing services to taxonomists for standard genome sequencing and annotation.</title>
        <authorList>
            <consortium name="The Broad Institute Genomics Platform"/>
            <consortium name="The Broad Institute Genome Sequencing Center for Infectious Disease"/>
            <person name="Wu L."/>
            <person name="Ma J."/>
        </authorList>
    </citation>
    <scope>NUCLEOTIDE SEQUENCE [LARGE SCALE GENOMIC DNA]</scope>
    <source>
        <strain evidence="2">CGMCC 1.12478</strain>
    </source>
</reference>
<sequence length="58" mass="6453">MPKSAQDPQGPGQAVAVIDADYQQALNQDSGEFLMRLIGVMDNTRGFWRVSWISNVSR</sequence>
<comment type="caution">
    <text evidence="1">The sequence shown here is derived from an EMBL/GenBank/DDBJ whole genome shotgun (WGS) entry which is preliminary data.</text>
</comment>
<protein>
    <submittedName>
        <fullName evidence="1">Uncharacterized protein</fullName>
    </submittedName>
</protein>
<name>A0ABQ1KTJ5_9RHOB</name>
<organism evidence="1 2">
    <name type="scientific">Marivita lacus</name>
    <dbReference type="NCBI Taxonomy" id="1323742"/>
    <lineage>
        <taxon>Bacteria</taxon>
        <taxon>Pseudomonadati</taxon>
        <taxon>Pseudomonadota</taxon>
        <taxon>Alphaproteobacteria</taxon>
        <taxon>Rhodobacterales</taxon>
        <taxon>Roseobacteraceae</taxon>
        <taxon>Marivita</taxon>
    </lineage>
</organism>
<evidence type="ECO:0000313" key="1">
    <source>
        <dbReference type="EMBL" id="GGC10565.1"/>
    </source>
</evidence>
<proteinExistence type="predicted"/>